<protein>
    <submittedName>
        <fullName evidence="1">Uncharacterized protein</fullName>
    </submittedName>
</protein>
<evidence type="ECO:0000313" key="1">
    <source>
        <dbReference type="EMBL" id="KAL2068825.1"/>
    </source>
</evidence>
<accession>A0ABR4CFT4</accession>
<proteinExistence type="predicted"/>
<sequence>MGIMRFNNTGKTSNNSKLLTPERVTSAISQRVRQCTFFCPREIQFAYHVNGLPEWSVLVDANNTYPFMRVKSKDLASTNGLQIVNFYVVKTKVRLNDIRFPFGSDSTNRSQLLFIAPIVGQDLNWSSTLTINWLWRFLLYLSTFRQQELPCGGVNILFFRWACYNPPPPSIVSVLHKRLKPKVLGMLPLSEFPKPMAVNFT</sequence>
<gene>
    <name evidence="1" type="ORF">VTL71DRAFT_15163</name>
</gene>
<name>A0ABR4CFT4_9HELO</name>
<reference evidence="1 2" key="1">
    <citation type="journal article" date="2024" name="Commun. Biol.">
        <title>Comparative genomic analysis of thermophilic fungi reveals convergent evolutionary adaptations and gene losses.</title>
        <authorList>
            <person name="Steindorff A.S."/>
            <person name="Aguilar-Pontes M.V."/>
            <person name="Robinson A.J."/>
            <person name="Andreopoulos B."/>
            <person name="LaButti K."/>
            <person name="Kuo A."/>
            <person name="Mondo S."/>
            <person name="Riley R."/>
            <person name="Otillar R."/>
            <person name="Haridas S."/>
            <person name="Lipzen A."/>
            <person name="Grimwood J."/>
            <person name="Schmutz J."/>
            <person name="Clum A."/>
            <person name="Reid I.D."/>
            <person name="Moisan M.C."/>
            <person name="Butler G."/>
            <person name="Nguyen T.T.M."/>
            <person name="Dewar K."/>
            <person name="Conant G."/>
            <person name="Drula E."/>
            <person name="Henrissat B."/>
            <person name="Hansel C."/>
            <person name="Singer S."/>
            <person name="Hutchinson M.I."/>
            <person name="de Vries R.P."/>
            <person name="Natvig D.O."/>
            <person name="Powell A.J."/>
            <person name="Tsang A."/>
            <person name="Grigoriev I.V."/>
        </authorList>
    </citation>
    <scope>NUCLEOTIDE SEQUENCE [LARGE SCALE GENOMIC DNA]</scope>
    <source>
        <strain evidence="1 2">CBS 494.80</strain>
    </source>
</reference>
<comment type="caution">
    <text evidence="1">The sequence shown here is derived from an EMBL/GenBank/DDBJ whole genome shotgun (WGS) entry which is preliminary data.</text>
</comment>
<dbReference type="EMBL" id="JAZHXI010000008">
    <property type="protein sequence ID" value="KAL2068825.1"/>
    <property type="molecule type" value="Genomic_DNA"/>
</dbReference>
<evidence type="ECO:0000313" key="2">
    <source>
        <dbReference type="Proteomes" id="UP001595075"/>
    </source>
</evidence>
<keyword evidence="2" id="KW-1185">Reference proteome</keyword>
<dbReference type="Proteomes" id="UP001595075">
    <property type="component" value="Unassembled WGS sequence"/>
</dbReference>
<organism evidence="1 2">
    <name type="scientific">Oculimacula yallundae</name>
    <dbReference type="NCBI Taxonomy" id="86028"/>
    <lineage>
        <taxon>Eukaryota</taxon>
        <taxon>Fungi</taxon>
        <taxon>Dikarya</taxon>
        <taxon>Ascomycota</taxon>
        <taxon>Pezizomycotina</taxon>
        <taxon>Leotiomycetes</taxon>
        <taxon>Helotiales</taxon>
        <taxon>Ploettnerulaceae</taxon>
        <taxon>Oculimacula</taxon>
    </lineage>
</organism>